<evidence type="ECO:0000256" key="1">
    <source>
        <dbReference type="ARBA" id="ARBA00023125"/>
    </source>
</evidence>
<dbReference type="PROSITE" id="PS51898">
    <property type="entry name" value="TYR_RECOMBINASE"/>
    <property type="match status" value="1"/>
</dbReference>
<dbReference type="EMBL" id="FQZG01000003">
    <property type="protein sequence ID" value="SHI30505.1"/>
    <property type="molecule type" value="Genomic_DNA"/>
</dbReference>
<dbReference type="AlphaFoldDB" id="A0A1M6A227"/>
<keyword evidence="2" id="KW-0233">DNA recombination</keyword>
<dbReference type="Pfam" id="PF26003">
    <property type="entry name" value="Integrase_N_phage"/>
    <property type="match status" value="1"/>
</dbReference>
<reference evidence="4 5" key="1">
    <citation type="submission" date="2016-11" db="EMBL/GenBank/DDBJ databases">
        <authorList>
            <person name="Jaros S."/>
            <person name="Januszkiewicz K."/>
            <person name="Wedrychowicz H."/>
        </authorList>
    </citation>
    <scope>NUCLEOTIDE SEQUENCE [LARGE SCALE GENOMIC DNA]</scope>
    <source>
        <strain evidence="4 5">DSM 12906</strain>
    </source>
</reference>
<proteinExistence type="predicted"/>
<evidence type="ECO:0000259" key="3">
    <source>
        <dbReference type="PROSITE" id="PS51898"/>
    </source>
</evidence>
<dbReference type="GO" id="GO:0003677">
    <property type="term" value="F:DNA binding"/>
    <property type="evidence" value="ECO:0007669"/>
    <property type="project" value="UniProtKB-KW"/>
</dbReference>
<dbReference type="InterPro" id="IPR002104">
    <property type="entry name" value="Integrase_catalytic"/>
</dbReference>
<evidence type="ECO:0000313" key="5">
    <source>
        <dbReference type="Proteomes" id="UP000184512"/>
    </source>
</evidence>
<dbReference type="STRING" id="1123357.SAMN02745244_00060"/>
<dbReference type="GO" id="GO:0006310">
    <property type="term" value="P:DNA recombination"/>
    <property type="evidence" value="ECO:0007669"/>
    <property type="project" value="UniProtKB-KW"/>
</dbReference>
<dbReference type="SUPFAM" id="SSF56349">
    <property type="entry name" value="DNA breaking-rejoining enzymes"/>
    <property type="match status" value="1"/>
</dbReference>
<dbReference type="GO" id="GO:0015074">
    <property type="term" value="P:DNA integration"/>
    <property type="evidence" value="ECO:0007669"/>
    <property type="project" value="InterPro"/>
</dbReference>
<sequence>MAEGRRAWGKVRQLPSGRYQASYVLGSVRGGDQGTRYTALQTFDAKGDAWGWLDREHWLIDRGDWTPPIERFREAEEERQRKEAARQAAAAVPTIAAYGSQYLERGELAATSRDRYRQLFKFYILAEPATITRRGMVKGKPVAKHGIGGVRVTELTRADVRLWWQGLPVSTRESSCRQAYDLLRAIMNAAVEAEFIEVNPVQVKAATQAQASRERDLDPLPIDVLYAVAEQMPERWRLGVLLGGVLGLRSGEVRALQRRDFSLNGEVPTVKVHQSVKEAEGKVEIGPLKTARKGIAFRTLPIPAALVGDVRSHLREHTQLGRTGLLFWRTRDGGPVKSADWLRAFKNACKTVANSLEEDAIRRFEQSGEQESEESQRIRELLTGQGGYVFHGTRVTGLTWAYRLSGGNLRAVQAIAGHTSPKMALRYQRAEMDYLAAVAGNVSSMIEASTRKP</sequence>
<dbReference type="Gene3D" id="1.10.443.10">
    <property type="entry name" value="Intergrase catalytic core"/>
    <property type="match status" value="1"/>
</dbReference>
<dbReference type="Proteomes" id="UP000184512">
    <property type="component" value="Unassembled WGS sequence"/>
</dbReference>
<protein>
    <submittedName>
        <fullName evidence="4">Phage integrase family protein</fullName>
    </submittedName>
</protein>
<name>A0A1M6A227_9ACTN</name>
<dbReference type="RefSeq" id="WP_073185282.1">
    <property type="nucleotide sequence ID" value="NZ_FQZG01000003.1"/>
</dbReference>
<dbReference type="InterPro" id="IPR013762">
    <property type="entry name" value="Integrase-like_cat_sf"/>
</dbReference>
<keyword evidence="5" id="KW-1185">Reference proteome</keyword>
<organism evidence="4 5">
    <name type="scientific">Tessaracoccus bendigoensis DSM 12906</name>
    <dbReference type="NCBI Taxonomy" id="1123357"/>
    <lineage>
        <taxon>Bacteria</taxon>
        <taxon>Bacillati</taxon>
        <taxon>Actinomycetota</taxon>
        <taxon>Actinomycetes</taxon>
        <taxon>Propionibacteriales</taxon>
        <taxon>Propionibacteriaceae</taxon>
        <taxon>Tessaracoccus</taxon>
    </lineage>
</organism>
<dbReference type="InterPro" id="IPR011010">
    <property type="entry name" value="DNA_brk_join_enz"/>
</dbReference>
<keyword evidence="1" id="KW-0238">DNA-binding</keyword>
<accession>A0A1M6A227</accession>
<feature type="domain" description="Tyr recombinase" evidence="3">
    <location>
        <begin position="215"/>
        <end position="440"/>
    </location>
</feature>
<evidence type="ECO:0000256" key="2">
    <source>
        <dbReference type="ARBA" id="ARBA00023172"/>
    </source>
</evidence>
<gene>
    <name evidence="4" type="ORF">SAMN02745244_00060</name>
</gene>
<dbReference type="Gene3D" id="1.10.150.130">
    <property type="match status" value="1"/>
</dbReference>
<dbReference type="InterPro" id="IPR010998">
    <property type="entry name" value="Integrase_recombinase_N"/>
</dbReference>
<evidence type="ECO:0000313" key="4">
    <source>
        <dbReference type="EMBL" id="SHI30505.1"/>
    </source>
</evidence>
<dbReference type="InterPro" id="IPR058717">
    <property type="entry name" value="Phage_L5_Integrase_N"/>
</dbReference>